<dbReference type="PANTHER" id="PTHR44376:SF5">
    <property type="entry name" value="TRANSCRIPTIONAL COREPRESSOR LEUNIG ISOFORM X1"/>
    <property type="match status" value="1"/>
</dbReference>
<accession>A0A5B6W7G5</accession>
<dbReference type="PANTHER" id="PTHR44376">
    <property type="entry name" value="TRANSCRIPTIONAL REGULATOR OF FILAMENTOUS GROWTH FLO8"/>
    <property type="match status" value="1"/>
</dbReference>
<keyword evidence="2" id="KW-0812">Transmembrane</keyword>
<evidence type="ECO:0000256" key="1">
    <source>
        <dbReference type="PROSITE-ProRule" id="PRU00221"/>
    </source>
</evidence>
<dbReference type="AlphaFoldDB" id="A0A5B6W7G5"/>
<dbReference type="GO" id="GO:0003714">
    <property type="term" value="F:transcription corepressor activity"/>
    <property type="evidence" value="ECO:0007669"/>
    <property type="project" value="InterPro"/>
</dbReference>
<dbReference type="InterPro" id="IPR001680">
    <property type="entry name" value="WD40_rpt"/>
</dbReference>
<dbReference type="EMBL" id="SMMG02000004">
    <property type="protein sequence ID" value="KAA3476792.1"/>
    <property type="molecule type" value="Genomic_DNA"/>
</dbReference>
<dbReference type="Proteomes" id="UP000325315">
    <property type="component" value="Unassembled WGS sequence"/>
</dbReference>
<feature type="transmembrane region" description="Helical" evidence="2">
    <location>
        <begin position="20"/>
        <end position="47"/>
    </location>
</feature>
<dbReference type="Pfam" id="PF00400">
    <property type="entry name" value="WD40"/>
    <property type="match status" value="2"/>
</dbReference>
<dbReference type="OrthoDB" id="47802at2759"/>
<dbReference type="InterPro" id="IPR015943">
    <property type="entry name" value="WD40/YVTN_repeat-like_dom_sf"/>
</dbReference>
<name>A0A5B6W7G5_9ROSI</name>
<gene>
    <name evidence="3" type="ORF">EPI10_010737</name>
</gene>
<keyword evidence="2" id="KW-1133">Transmembrane helix</keyword>
<dbReference type="InterPro" id="IPR044716">
    <property type="entry name" value="LEUNIG-like"/>
</dbReference>
<evidence type="ECO:0000313" key="4">
    <source>
        <dbReference type="Proteomes" id="UP000325315"/>
    </source>
</evidence>
<dbReference type="PROSITE" id="PS50082">
    <property type="entry name" value="WD_REPEATS_2"/>
    <property type="match status" value="1"/>
</dbReference>
<protein>
    <submittedName>
        <fullName evidence="3">Transcriptional corepressor LEUNIG-like isoform X1</fullName>
    </submittedName>
</protein>
<sequence length="288" mass="31631">MCLYWLTMFGQEIEQNAIRHYSILLIRISLASVSSIILTFTSVNFFCSLVIRFVTSRDILVTLCHLTSTQLRMTLFALVMVMVKLDTGVSTTGAVQEFSRYDLASGFLAGGTAPGTAQLRFQPRFGKYLALAAENVVSILDAETQTCRYSLQGHTKLIHSICWDLSGELLASVSEDSVRVWSFGSGSEGECVHELSCNGNKFHSCVFHPTSPSLLVIGCYQASNFLACPVRPIFTMPSLELWNMTEGKTKTLSAHEGLIAALAVSPVTGLVSSASHDKFIKLWKSYNC</sequence>
<keyword evidence="2" id="KW-0472">Membrane</keyword>
<reference evidence="3" key="1">
    <citation type="submission" date="2019-08" db="EMBL/GenBank/DDBJ databases">
        <authorList>
            <person name="Liu F."/>
        </authorList>
    </citation>
    <scope>NUCLEOTIDE SEQUENCE [LARGE SCALE GENOMIC DNA]</scope>
    <source>
        <strain evidence="3">PA1801</strain>
        <tissue evidence="3">Leaf</tissue>
    </source>
</reference>
<evidence type="ECO:0000256" key="2">
    <source>
        <dbReference type="SAM" id="Phobius"/>
    </source>
</evidence>
<keyword evidence="1" id="KW-0853">WD repeat</keyword>
<organism evidence="3 4">
    <name type="scientific">Gossypium australe</name>
    <dbReference type="NCBI Taxonomy" id="47621"/>
    <lineage>
        <taxon>Eukaryota</taxon>
        <taxon>Viridiplantae</taxon>
        <taxon>Streptophyta</taxon>
        <taxon>Embryophyta</taxon>
        <taxon>Tracheophyta</taxon>
        <taxon>Spermatophyta</taxon>
        <taxon>Magnoliopsida</taxon>
        <taxon>eudicotyledons</taxon>
        <taxon>Gunneridae</taxon>
        <taxon>Pentapetalae</taxon>
        <taxon>rosids</taxon>
        <taxon>malvids</taxon>
        <taxon>Malvales</taxon>
        <taxon>Malvaceae</taxon>
        <taxon>Malvoideae</taxon>
        <taxon>Gossypium</taxon>
    </lineage>
</organism>
<feature type="repeat" description="WD" evidence="1">
    <location>
        <begin position="252"/>
        <end position="288"/>
    </location>
</feature>
<evidence type="ECO:0000313" key="3">
    <source>
        <dbReference type="EMBL" id="KAA3476792.1"/>
    </source>
</evidence>
<keyword evidence="4" id="KW-1185">Reference proteome</keyword>
<dbReference type="Gene3D" id="2.130.10.10">
    <property type="entry name" value="YVTN repeat-like/Quinoprotein amine dehydrogenase"/>
    <property type="match status" value="1"/>
</dbReference>
<proteinExistence type="predicted"/>
<comment type="caution">
    <text evidence="3">The sequence shown here is derived from an EMBL/GenBank/DDBJ whole genome shotgun (WGS) entry which is preliminary data.</text>
</comment>
<dbReference type="PROSITE" id="PS50294">
    <property type="entry name" value="WD_REPEATS_REGION"/>
    <property type="match status" value="1"/>
</dbReference>
<dbReference type="InterPro" id="IPR036322">
    <property type="entry name" value="WD40_repeat_dom_sf"/>
</dbReference>
<dbReference type="SMART" id="SM00320">
    <property type="entry name" value="WD40"/>
    <property type="match status" value="3"/>
</dbReference>
<dbReference type="SUPFAM" id="SSF50978">
    <property type="entry name" value="WD40 repeat-like"/>
    <property type="match status" value="1"/>
</dbReference>